<accession>A0ABQ9PSV7</accession>
<feature type="signal peptide" evidence="1">
    <location>
        <begin position="1"/>
        <end position="16"/>
    </location>
</feature>
<keyword evidence="3" id="KW-1185">Reference proteome</keyword>
<comment type="caution">
    <text evidence="2">The sequence shown here is derived from an EMBL/GenBank/DDBJ whole genome shotgun (WGS) entry which is preliminary data.</text>
</comment>
<name>A0ABQ9PSV7_9PEZI</name>
<feature type="chain" id="PRO_5045986260" evidence="1">
    <location>
        <begin position="17"/>
        <end position="47"/>
    </location>
</feature>
<sequence length="47" mass="5065">MLPLAVILGAFLSSLALSMWKEMTSASIPDMGYEGQSPWDVVSACLF</sequence>
<keyword evidence="1" id="KW-0732">Signal</keyword>
<evidence type="ECO:0000256" key="1">
    <source>
        <dbReference type="SAM" id="SignalP"/>
    </source>
</evidence>
<dbReference type="EMBL" id="JARUPT010000244">
    <property type="protein sequence ID" value="KAK0374610.1"/>
    <property type="molecule type" value="Genomic_DNA"/>
</dbReference>
<proteinExistence type="predicted"/>
<gene>
    <name evidence="2" type="ORF">CLIM01_08055</name>
</gene>
<organism evidence="2 3">
    <name type="scientific">Colletotrichum limetticola</name>
    <dbReference type="NCBI Taxonomy" id="1209924"/>
    <lineage>
        <taxon>Eukaryota</taxon>
        <taxon>Fungi</taxon>
        <taxon>Dikarya</taxon>
        <taxon>Ascomycota</taxon>
        <taxon>Pezizomycotina</taxon>
        <taxon>Sordariomycetes</taxon>
        <taxon>Hypocreomycetidae</taxon>
        <taxon>Glomerellales</taxon>
        <taxon>Glomerellaceae</taxon>
        <taxon>Colletotrichum</taxon>
        <taxon>Colletotrichum acutatum species complex</taxon>
    </lineage>
</organism>
<protein>
    <submittedName>
        <fullName evidence="2">Uncharacterized protein</fullName>
    </submittedName>
</protein>
<evidence type="ECO:0000313" key="2">
    <source>
        <dbReference type="EMBL" id="KAK0374610.1"/>
    </source>
</evidence>
<evidence type="ECO:0000313" key="3">
    <source>
        <dbReference type="Proteomes" id="UP001169217"/>
    </source>
</evidence>
<reference evidence="2" key="1">
    <citation type="submission" date="2023-04" db="EMBL/GenBank/DDBJ databases">
        <title>Colletotrichum limetticola genome sequence.</title>
        <authorList>
            <person name="Baroncelli R."/>
        </authorList>
    </citation>
    <scope>NUCLEOTIDE SEQUENCE</scope>
    <source>
        <strain evidence="2">KLA-Anderson</strain>
    </source>
</reference>
<dbReference type="Proteomes" id="UP001169217">
    <property type="component" value="Unassembled WGS sequence"/>
</dbReference>